<dbReference type="InterPro" id="IPR012675">
    <property type="entry name" value="Beta-grasp_dom_sf"/>
</dbReference>
<keyword evidence="10" id="KW-0274">FAD</keyword>
<dbReference type="PROSITE" id="PS51387">
    <property type="entry name" value="FAD_PCMH"/>
    <property type="match status" value="1"/>
</dbReference>
<evidence type="ECO:0000256" key="1">
    <source>
        <dbReference type="ARBA" id="ARBA00001924"/>
    </source>
</evidence>
<dbReference type="Gene3D" id="1.10.150.120">
    <property type="entry name" value="[2Fe-2S]-binding domain"/>
    <property type="match status" value="1"/>
</dbReference>
<keyword evidence="11" id="KW-0560">Oxidoreductase</keyword>
<evidence type="ECO:0000259" key="15">
    <source>
        <dbReference type="PROSITE" id="PS51085"/>
    </source>
</evidence>
<evidence type="ECO:0000256" key="4">
    <source>
        <dbReference type="ARBA" id="ARBA00006849"/>
    </source>
</evidence>
<dbReference type="SUPFAM" id="SSF47741">
    <property type="entry name" value="CO dehydrogenase ISP C-domain like"/>
    <property type="match status" value="1"/>
</dbReference>
<keyword evidence="9" id="KW-0479">Metal-binding</keyword>
<reference evidence="17 18" key="1">
    <citation type="submission" date="2023-09" db="EMBL/GenBank/DDBJ databases">
        <title>Nesidiocoris tenuis whole genome shotgun sequence.</title>
        <authorList>
            <person name="Shibata T."/>
            <person name="Shimoda M."/>
            <person name="Kobayashi T."/>
            <person name="Uehara T."/>
        </authorList>
    </citation>
    <scope>NUCLEOTIDE SEQUENCE [LARGE SCALE GENOMIC DNA]</scope>
    <source>
        <strain evidence="17 18">Japan</strain>
    </source>
</reference>
<dbReference type="Gene3D" id="3.30.365.10">
    <property type="entry name" value="Aldehyde oxidase/xanthine dehydrogenase, molybdopterin binding domain"/>
    <property type="match status" value="4"/>
</dbReference>
<dbReference type="SUPFAM" id="SSF54292">
    <property type="entry name" value="2Fe-2S ferredoxin-like"/>
    <property type="match status" value="1"/>
</dbReference>
<protein>
    <recommendedName>
        <fullName evidence="19">FAD-binding PCMH-type domain-containing protein</fullName>
    </recommendedName>
</protein>
<evidence type="ECO:0000256" key="5">
    <source>
        <dbReference type="ARBA" id="ARBA00011738"/>
    </source>
</evidence>
<proteinExistence type="inferred from homology"/>
<dbReference type="CDD" id="cd00207">
    <property type="entry name" value="fer2"/>
    <property type="match status" value="1"/>
</dbReference>
<keyword evidence="8" id="KW-0001">2Fe-2S</keyword>
<dbReference type="InterPro" id="IPR016208">
    <property type="entry name" value="Ald_Oxase/xanthine_DH-like"/>
</dbReference>
<dbReference type="Pfam" id="PF00111">
    <property type="entry name" value="Fer2"/>
    <property type="match status" value="1"/>
</dbReference>
<dbReference type="Pfam" id="PF20256">
    <property type="entry name" value="MoCoBD_2"/>
    <property type="match status" value="1"/>
</dbReference>
<dbReference type="InterPro" id="IPR005107">
    <property type="entry name" value="CO_DH_flav_C"/>
</dbReference>
<dbReference type="InterPro" id="IPR036884">
    <property type="entry name" value="2Fe-2S-bd_dom_sf"/>
</dbReference>
<dbReference type="EMBL" id="AP028920">
    <property type="protein sequence ID" value="BET01356.1"/>
    <property type="molecule type" value="Genomic_DNA"/>
</dbReference>
<accession>A0ABN7BDU3</accession>
<dbReference type="InterPro" id="IPR036683">
    <property type="entry name" value="CO_DH_flav_C_dom_sf"/>
</dbReference>
<dbReference type="Gene3D" id="3.30.465.10">
    <property type="match status" value="1"/>
</dbReference>
<dbReference type="InterPro" id="IPR036010">
    <property type="entry name" value="2Fe-2S_ferredoxin-like_sf"/>
</dbReference>
<dbReference type="Gene3D" id="3.90.1170.50">
    <property type="entry name" value="Aldehyde oxidase/xanthine dehydrogenase, a/b hammerhead"/>
    <property type="match status" value="1"/>
</dbReference>
<dbReference type="SUPFAM" id="SSF55447">
    <property type="entry name" value="CO dehydrogenase flavoprotein C-terminal domain-like"/>
    <property type="match status" value="1"/>
</dbReference>
<dbReference type="PANTHER" id="PTHR11908">
    <property type="entry name" value="XANTHINE DEHYDROGENASE"/>
    <property type="match status" value="1"/>
</dbReference>
<evidence type="ECO:0000256" key="3">
    <source>
        <dbReference type="ARBA" id="ARBA00004275"/>
    </source>
</evidence>
<keyword evidence="6" id="KW-0500">Molybdenum</keyword>
<dbReference type="InterPro" id="IPR036318">
    <property type="entry name" value="FAD-bd_PCMH-like_sf"/>
</dbReference>
<evidence type="ECO:0000313" key="18">
    <source>
        <dbReference type="Proteomes" id="UP001307889"/>
    </source>
</evidence>
<dbReference type="InterPro" id="IPR016169">
    <property type="entry name" value="FAD-bd_PCMH_sub2"/>
</dbReference>
<dbReference type="InterPro" id="IPR016166">
    <property type="entry name" value="FAD-bd_PCMH"/>
</dbReference>
<evidence type="ECO:0000256" key="12">
    <source>
        <dbReference type="ARBA" id="ARBA00023004"/>
    </source>
</evidence>
<dbReference type="SMART" id="SM01008">
    <property type="entry name" value="Ald_Xan_dh_C"/>
    <property type="match status" value="1"/>
</dbReference>
<dbReference type="SUPFAM" id="SSF56176">
    <property type="entry name" value="FAD-binding/transporter-associated domain-like"/>
    <property type="match status" value="1"/>
</dbReference>
<dbReference type="InterPro" id="IPR000674">
    <property type="entry name" value="Ald_Oxase/Xan_DH_a/b"/>
</dbReference>
<keyword evidence="13" id="KW-0411">Iron-sulfur</keyword>
<evidence type="ECO:0000256" key="8">
    <source>
        <dbReference type="ARBA" id="ARBA00022714"/>
    </source>
</evidence>
<evidence type="ECO:0000259" key="16">
    <source>
        <dbReference type="PROSITE" id="PS51387"/>
    </source>
</evidence>
<dbReference type="InterPro" id="IPR037165">
    <property type="entry name" value="AldOxase/xan_DH_Mopterin-bd_sf"/>
</dbReference>
<evidence type="ECO:0000256" key="14">
    <source>
        <dbReference type="ARBA" id="ARBA00023140"/>
    </source>
</evidence>
<keyword evidence="12" id="KW-0408">Iron</keyword>
<dbReference type="Gene3D" id="3.30.390.50">
    <property type="entry name" value="CO dehydrogenase flavoprotein, C-terminal domain"/>
    <property type="match status" value="1"/>
</dbReference>
<evidence type="ECO:0000256" key="7">
    <source>
        <dbReference type="ARBA" id="ARBA00022630"/>
    </source>
</evidence>
<dbReference type="SMART" id="SM01092">
    <property type="entry name" value="CO_deh_flav_C"/>
    <property type="match status" value="1"/>
</dbReference>
<evidence type="ECO:0000256" key="13">
    <source>
        <dbReference type="ARBA" id="ARBA00023014"/>
    </source>
</evidence>
<comment type="cofactor">
    <cofactor evidence="1">
        <name>Mo-molybdopterin</name>
        <dbReference type="ChEBI" id="CHEBI:71302"/>
    </cofactor>
</comment>
<dbReference type="PROSITE" id="PS51085">
    <property type="entry name" value="2FE2S_FER_2"/>
    <property type="match status" value="1"/>
</dbReference>
<dbReference type="PANTHER" id="PTHR11908:SF132">
    <property type="entry name" value="ALDEHYDE OXIDASE 1-RELATED"/>
    <property type="match status" value="1"/>
</dbReference>
<feature type="domain" description="FAD-binding PCMH-type" evidence="16">
    <location>
        <begin position="228"/>
        <end position="411"/>
    </location>
</feature>
<dbReference type="InterPro" id="IPR008274">
    <property type="entry name" value="AldOxase/xan_DH_MoCoBD1"/>
</dbReference>
<dbReference type="InterPro" id="IPR002888">
    <property type="entry name" value="2Fe-2S-bd"/>
</dbReference>
<keyword evidence="14" id="KW-0576">Peroxisome</keyword>
<evidence type="ECO:0000256" key="6">
    <source>
        <dbReference type="ARBA" id="ARBA00022505"/>
    </source>
</evidence>
<dbReference type="SUPFAM" id="SSF54665">
    <property type="entry name" value="CO dehydrogenase molybdoprotein N-domain-like"/>
    <property type="match status" value="1"/>
</dbReference>
<evidence type="ECO:0008006" key="19">
    <source>
        <dbReference type="Google" id="ProtNLM"/>
    </source>
</evidence>
<sequence length="1281" mass="140148">MTEVAPGVPCPLKVNYDSVTPQTSLLTFIRDRAMLKGTKYMCREGGCGSCVVAVQSTHPATQKDNYYAVNSCLVPVLSCHGAAIVTDEGIGSKQKGYHEIQKKLAVYNGTQCGYCSPGMVMNMYSLMKSDPNLTMAKIEDSFAGNICRCTGYRSILDAFKSMAKDAPKPPKFELTDIEDSFTKVCGLGNCSSSCPDCPNARKEKMIDDDGDEIDFIETAMAPKSLRLTVNGIENWIRVSSIQEIMEVLDMIGDNSYTYVAGNTATGVYRNPPPKKYYIDITGVAELRTYQYSDQGLTLGANLPLTETMNLFYELAKDHNLLYGYLEVIADHIDLVANVPVRNIGTIAGNLSIKYEHRDFVSDIFLLMETAGAMLTIVDPSGIVDRVTMLEYLHLDMQHKLITKIHLPPISSKHYVMKTYKILPRKQNVHAIVNAGFLFRVKNANNVVEEKPKIIFGGINDHFYHAYEAESYLTGKQLCNQSVLQGVMTTLLNELNPDANPLDASPEYRKNLAASLLYKAMLNICSNKVDQRLVSGGTNLVRPLSSGKQDYTYSGKYKPVGLPIEKLEAQIQTAGEAVYVNDIPPTFGELYGALVITKRACADLANVDASNALTLPGVVSFFSAEDIPGLNSFITIAPPLMVEPEEIFCSGKVQYAGQPVGMIVAITQELAIKAAEKVILKYANEKKPLLTIKEVLKSGNKTRVIPQAQIAPTKTPGPVEYKINGEIELGGQYHFTMELQSCLAVPTDNGIQVFPASQWMQLTQAAIARMLNVPDNYVEMEVKRIGGGFGCKISRASLVACACTLAAYHLNKPVRMVLSMETTMEALGKRCAAYATYEAGVDAKGVIQYLDVRLYDNKGVALNDAVSIFVNDGLENAYDASAFTSNFFAVKTDLPGSAWMRGPGTLEATTVIEFIMDHISHVTGVSQIDVRLANVNPSYKIALNEMVETLKKSADYTTRSKEIETFNKDNRWKKRALGFAMMRYEIIFLPAYYATVSIFPGDGSVVISAGGIEMGQGVNTKAAQVCAYTLGIPLSQVRVIASKAFVAPGSNPSGGSITSDSVCAAVQACCRELNVRLGPYKKDDLAWPLVVQAANAVGVNLVQTHATNPTDLLPKPYPVFGVSFTEVEVDILTGQYQIMRTDILEDAGESLNPLLDVGQIEGGYVMGCGYFSSEELKYDMNTGENLTHRTWTYWPPGAKDIPIDFRVTLRKNAPNPLGVLRSKATGEPPMCMACSLPLALRRAIDSARKDAGLDDDWIIYDPPCTFEKTFLAAGTNPKKFVI</sequence>
<dbReference type="Pfam" id="PF01315">
    <property type="entry name" value="Ald_Xan_dh_C"/>
    <property type="match status" value="1"/>
</dbReference>
<dbReference type="Gene3D" id="3.10.20.30">
    <property type="match status" value="1"/>
</dbReference>
<keyword evidence="18" id="KW-1185">Reference proteome</keyword>
<comment type="similarity">
    <text evidence="4">Belongs to the xanthine dehydrogenase family.</text>
</comment>
<dbReference type="PROSITE" id="PS00197">
    <property type="entry name" value="2FE2S_FER_1"/>
    <property type="match status" value="1"/>
</dbReference>
<dbReference type="Pfam" id="PF03450">
    <property type="entry name" value="CO_deh_flav_C"/>
    <property type="match status" value="1"/>
</dbReference>
<comment type="subunit">
    <text evidence="5">Homodimer.</text>
</comment>
<dbReference type="SUPFAM" id="SSF56003">
    <property type="entry name" value="Molybdenum cofactor-binding domain"/>
    <property type="match status" value="1"/>
</dbReference>
<dbReference type="Proteomes" id="UP001307889">
    <property type="component" value="Chromosome 12"/>
</dbReference>
<organism evidence="17 18">
    <name type="scientific">Nesidiocoris tenuis</name>
    <dbReference type="NCBI Taxonomy" id="355587"/>
    <lineage>
        <taxon>Eukaryota</taxon>
        <taxon>Metazoa</taxon>
        <taxon>Ecdysozoa</taxon>
        <taxon>Arthropoda</taxon>
        <taxon>Hexapoda</taxon>
        <taxon>Insecta</taxon>
        <taxon>Pterygota</taxon>
        <taxon>Neoptera</taxon>
        <taxon>Paraneoptera</taxon>
        <taxon>Hemiptera</taxon>
        <taxon>Heteroptera</taxon>
        <taxon>Panheteroptera</taxon>
        <taxon>Cimicomorpha</taxon>
        <taxon>Miridae</taxon>
        <taxon>Dicyphina</taxon>
        <taxon>Nesidiocoris</taxon>
    </lineage>
</organism>
<dbReference type="PIRSF" id="PIRSF000127">
    <property type="entry name" value="Xanthine_DH"/>
    <property type="match status" value="1"/>
</dbReference>
<dbReference type="InterPro" id="IPR036856">
    <property type="entry name" value="Ald_Oxase/Xan_DH_a/b_sf"/>
</dbReference>
<evidence type="ECO:0000256" key="11">
    <source>
        <dbReference type="ARBA" id="ARBA00023002"/>
    </source>
</evidence>
<evidence type="ECO:0000256" key="10">
    <source>
        <dbReference type="ARBA" id="ARBA00022827"/>
    </source>
</evidence>
<dbReference type="InterPro" id="IPR046867">
    <property type="entry name" value="AldOxase/xan_DH_MoCoBD2"/>
</dbReference>
<evidence type="ECO:0000313" key="17">
    <source>
        <dbReference type="EMBL" id="BET01356.1"/>
    </source>
</evidence>
<evidence type="ECO:0000256" key="9">
    <source>
        <dbReference type="ARBA" id="ARBA00022723"/>
    </source>
</evidence>
<comment type="cofactor">
    <cofactor evidence="2">
        <name>FAD</name>
        <dbReference type="ChEBI" id="CHEBI:57692"/>
    </cofactor>
</comment>
<dbReference type="InterPro" id="IPR006058">
    <property type="entry name" value="2Fe2S_fd_BS"/>
</dbReference>
<dbReference type="InterPro" id="IPR001041">
    <property type="entry name" value="2Fe-2S_ferredoxin-type"/>
</dbReference>
<evidence type="ECO:0000256" key="2">
    <source>
        <dbReference type="ARBA" id="ARBA00001974"/>
    </source>
</evidence>
<comment type="subcellular location">
    <subcellularLocation>
        <location evidence="3">Peroxisome</location>
    </subcellularLocation>
</comment>
<dbReference type="Pfam" id="PF02738">
    <property type="entry name" value="MoCoBD_1"/>
    <property type="match status" value="1"/>
</dbReference>
<gene>
    <name evidence="17" type="ORF">NTJ_14173</name>
</gene>
<name>A0ABN7BDU3_9HEMI</name>
<dbReference type="Pfam" id="PF01799">
    <property type="entry name" value="Fer2_2"/>
    <property type="match status" value="1"/>
</dbReference>
<dbReference type="Pfam" id="PF00941">
    <property type="entry name" value="FAD_binding_5"/>
    <property type="match status" value="1"/>
</dbReference>
<dbReference type="InterPro" id="IPR002346">
    <property type="entry name" value="Mopterin_DH_FAD-bd"/>
</dbReference>
<keyword evidence="7" id="KW-0285">Flavoprotein</keyword>
<feature type="domain" description="2Fe-2S ferredoxin-type" evidence="15">
    <location>
        <begin position="1"/>
        <end position="90"/>
    </location>
</feature>